<evidence type="ECO:0000256" key="1">
    <source>
        <dbReference type="ARBA" id="ARBA00004402"/>
    </source>
</evidence>
<accession>A0A3G5Q019</accession>
<keyword evidence="26 32" id="KW-0564">Palmitate</keyword>
<name>A0A3G5Q019_HV1</name>
<feature type="region of interest" description="CD4-binding loop" evidence="32">
    <location>
        <begin position="358"/>
        <end position="368"/>
    </location>
</feature>
<dbReference type="InterPro" id="IPR000328">
    <property type="entry name" value="GP41-like"/>
</dbReference>
<evidence type="ECO:0000256" key="31">
    <source>
        <dbReference type="ARBA" id="ARBA00023296"/>
    </source>
</evidence>
<evidence type="ECO:0000256" key="17">
    <source>
        <dbReference type="ARBA" id="ARBA00022804"/>
    </source>
</evidence>
<feature type="chain" id="PRO_5042630268" description="Envelope glycoprotein gp160" evidence="32">
    <location>
        <begin position="32"/>
        <end position="855"/>
    </location>
</feature>
<feature type="topological domain" description="Cytoplasmic" evidence="32">
    <location>
        <begin position="698"/>
        <end position="855"/>
    </location>
</feature>
<evidence type="ECO:0000256" key="21">
    <source>
        <dbReference type="ARBA" id="ARBA00022890"/>
    </source>
</evidence>
<feature type="transmembrane region" description="Helical" evidence="33">
    <location>
        <begin position="503"/>
        <end position="527"/>
    </location>
</feature>
<dbReference type="GO" id="GO:0019062">
    <property type="term" value="P:virion attachment to host cell"/>
    <property type="evidence" value="ECO:0007669"/>
    <property type="project" value="UniProtKB-UniRule"/>
</dbReference>
<feature type="domain" description="Retroviral envelope protein GP41-like" evidence="35">
    <location>
        <begin position="522"/>
        <end position="712"/>
    </location>
</feature>
<evidence type="ECO:0000256" key="10">
    <source>
        <dbReference type="ARBA" id="ARBA00022570"/>
    </source>
</evidence>
<dbReference type="HAMAP" id="MF_04083">
    <property type="entry name" value="HIV_ENV"/>
    <property type="match status" value="1"/>
</dbReference>
<sequence>MRVRGMLKNYQQWWIWGILGFWMVMVCNVRGNLWVTVYYGVPVWKDAKTTLFCASNAKAVEREVHNVWATHACVPTDPNPQEIVLGNVTENFNMWKNDMVDQMHEDIISLWDEGLKPCVKLTPLCVTLNCTEVNTTRNSNNSTSANYEEIRNCTFNATTEIKDKKKKEYALFYKLDIVKLEGNNNSYRLINCNTSAITQACPKVSFDPIPIHYCAPAGYAILKCNNRTFNGTGPCHNVSTVQCTHGIKPVVSTQLLLNGSLAEGDIIIRSENLTKNHKTIIVHLNEAVKIVCTRPNNNTRRSIRIGPGQTFYATGNIIGDIRQAYCNISKQEWNRTLQQVGKKLEEHFPNKIIKFDEASGGDLEITTHSFNCRGEFFYCNTSALFKSTYYPNSTDTNNTGSNITIPCRIKQIINMWQGVGRAIYASPVAGNITCVSNITGLLLTRDGGTNNDTNTTETFRPEGGDMKDNWRSELYKYKVVEIKPLGIAPTPAKRRVVGREKRAVGVVGAMILGFLGTAGSTMGAAAVTLTVQARQLLSGIVQQQSNLLRAIEAQQHMLQLTVWGIKQLQARVLAIERYLKDQQLLGIWGCSGKLICPTAVPWNASWSNKSQEEIWGNMTWMKWDREISNYTNIIYGLLENSQTQQEQNEKDLLALDSWENLWNWFDITQWLWYIKIFIMIVGGLIGLRIIFAVLSIINRVRQGYSPLSFQTLIPHQREPDRLGRIEEEGGEPDRDRSIRLVNGFLAIFWDDLRSLCLFSYHRLRDFLLVTARAVEILGHSSLRGLQKGWGALKYLGNLVQYWGVELKKSAISLLDTVAIVVAEGTDRIIEAIQRIGRAIFNIPRRIRQGFEAALI</sequence>
<evidence type="ECO:0000256" key="12">
    <source>
        <dbReference type="ARBA" id="ARBA00022595"/>
    </source>
</evidence>
<evidence type="ECO:0000256" key="15">
    <source>
        <dbReference type="ARBA" id="ARBA00022703"/>
    </source>
</evidence>
<dbReference type="GO" id="GO:0075512">
    <property type="term" value="P:clathrin-dependent endocytosis of virus by host cell"/>
    <property type="evidence" value="ECO:0007669"/>
    <property type="project" value="UniProtKB-UniRule"/>
</dbReference>
<dbReference type="GO" id="GO:0044175">
    <property type="term" value="C:host cell endosome membrane"/>
    <property type="evidence" value="ECO:0007669"/>
    <property type="project" value="UniProtKB-SubCell"/>
</dbReference>
<dbReference type="FunFam" id="2.170.40.20:FF:000003">
    <property type="entry name" value="Envelope glycoprotein gp160"/>
    <property type="match status" value="1"/>
</dbReference>
<comment type="caution">
    <text evidence="32 33">Lacks conserved residue(s) required for the propagation of feature annotation.</text>
</comment>
<dbReference type="GO" id="GO:0019031">
    <property type="term" value="C:viral envelope"/>
    <property type="evidence" value="ECO:0007669"/>
    <property type="project" value="UniProtKB-KW"/>
</dbReference>
<dbReference type="GO" id="GO:0019082">
    <property type="term" value="P:viral protein processing"/>
    <property type="evidence" value="ECO:0007669"/>
    <property type="project" value="UniProtKB-UniRule"/>
</dbReference>
<evidence type="ECO:0000256" key="4">
    <source>
        <dbReference type="ARBA" id="ARBA00004563"/>
    </source>
</evidence>
<dbReference type="GO" id="GO:0005198">
    <property type="term" value="F:structural molecule activity"/>
    <property type="evidence" value="ECO:0007669"/>
    <property type="project" value="UniProtKB-UniRule"/>
</dbReference>
<keyword evidence="11 32" id="KW-0945">Host-virus interaction</keyword>
<keyword evidence="25 32" id="KW-0472">Membrane</keyword>
<dbReference type="InterPro" id="IPR036377">
    <property type="entry name" value="Gp120_core_sf"/>
</dbReference>
<protein>
    <recommendedName>
        <fullName evidence="32">Envelope glycoprotein gp160</fullName>
    </recommendedName>
    <alternativeName>
        <fullName evidence="32">Env polyprotein</fullName>
    </alternativeName>
    <component>
        <recommendedName>
            <fullName evidence="32">Surface protein gp120</fullName>
            <shortName evidence="32">SU</shortName>
        </recommendedName>
        <alternativeName>
            <fullName evidence="32">Glycoprotein 120</fullName>
            <shortName evidence="32">gp120</shortName>
        </alternativeName>
    </component>
    <component>
        <recommendedName>
            <fullName evidence="32">Transmembrane protein gp41</fullName>
            <shortName evidence="32">TM</shortName>
        </recommendedName>
        <alternativeName>
            <fullName evidence="32">Glycoprotein 41</fullName>
            <shortName evidence="32">gp41</shortName>
        </alternativeName>
    </component>
</protein>
<feature type="chain" id="PRO_5042630269" description="Transmembrane protein gp41" evidence="32">
    <location>
        <begin position="503"/>
        <end position="855"/>
    </location>
</feature>
<feature type="lipid moiety-binding region" description="S-palmitoyl cysteine; by host" evidence="32">
    <location>
        <position position="756"/>
    </location>
</feature>
<dbReference type="CDD" id="cd09909">
    <property type="entry name" value="HIV-1-like_HR1-HR2"/>
    <property type="match status" value="1"/>
</dbReference>
<keyword evidence="7 32" id="KW-1168">Fusion of virus membrane with host membrane</keyword>
<feature type="region of interest" description="MPER; binding to GalCer" evidence="32">
    <location>
        <begin position="654"/>
        <end position="675"/>
    </location>
</feature>
<comment type="domain">
    <text evidence="32 33">The 17 amino acids long immunosuppressive region is present in many retroviral envelope proteins. Synthetic peptides derived from this relatively conserved sequence inhibit immune function in vitro and in vivo.</text>
</comment>
<dbReference type="Gene3D" id="2.170.40.20">
    <property type="entry name" value="Human immunodeficiency virus 1, Gp160, envelope glycoprotein"/>
    <property type="match status" value="2"/>
</dbReference>
<evidence type="ECO:0000256" key="20">
    <source>
        <dbReference type="ARBA" id="ARBA00022879"/>
    </source>
</evidence>
<comment type="PTM">
    <text evidence="32">Specific enzymatic cleavages in vivo yield mature proteins. Envelope glycoproteins are synthesized as a inactive precursor that is heavily N-glycosylated and processed likely by host cell furin in the Golgi to yield the mature SU and TM proteins. The cleavage site between SU and TM requires the minimal sequence [KR]-X-[KR]-R. About 2 of the 9 disulfide bonds of gp41 are reduced by P4HB/PDI, following binding to CD4 receptor.</text>
</comment>
<evidence type="ECO:0000256" key="28">
    <source>
        <dbReference type="ARBA" id="ARBA00023180"/>
    </source>
</evidence>
<dbReference type="Pfam" id="PF00517">
    <property type="entry name" value="GP41"/>
    <property type="match status" value="1"/>
</dbReference>
<evidence type="ECO:0000313" key="36">
    <source>
        <dbReference type="EMBL" id="AYX67349.1"/>
    </source>
</evidence>
<keyword evidence="17 32" id="KW-1161">Viral attachment to host cell</keyword>
<feature type="disulfide bond" evidence="32">
    <location>
        <begin position="53"/>
        <end position="73"/>
    </location>
</feature>
<dbReference type="GO" id="GO:0016020">
    <property type="term" value="C:membrane"/>
    <property type="evidence" value="ECO:0007669"/>
    <property type="project" value="UniProtKB-UniRule"/>
</dbReference>
<evidence type="ECO:0000256" key="2">
    <source>
        <dbReference type="ARBA" id="ARBA00004433"/>
    </source>
</evidence>
<dbReference type="Gene3D" id="1.20.5.490">
    <property type="entry name" value="Single helix bin"/>
    <property type="match status" value="1"/>
</dbReference>
<feature type="region of interest" description="V2" evidence="32">
    <location>
        <begin position="153"/>
        <end position="192"/>
    </location>
</feature>
<evidence type="ECO:0000256" key="23">
    <source>
        <dbReference type="ARBA" id="ARBA00023046"/>
    </source>
</evidence>
<evidence type="ECO:0000256" key="30">
    <source>
        <dbReference type="ARBA" id="ARBA00023288"/>
    </source>
</evidence>
<comment type="subcellular location">
    <molecule>Surface protein gp120</molecule>
    <subcellularLocation>
        <location evidence="32">Virion membrane</location>
        <topology evidence="32">Peripheral membrane protein</topology>
    </subcellularLocation>
    <subcellularLocation>
        <location evidence="32">Host cell membrane</location>
        <topology evidence="32">Peripheral membrane protein</topology>
    </subcellularLocation>
    <subcellularLocation>
        <location evidence="32">Host endosome membrane</location>
        <topology evidence="32">Single-pass type I membrane protein</topology>
    </subcellularLocation>
    <text evidence="32">The surface protein is not anchored to the viral envelope, but associates with the extravirion surface through its binding to TM. It is probably concentrated at the site of budding and incorporated into the virions possibly by contacts between the cytoplasmic tail of Env and the N-terminus of Gag.</text>
</comment>
<comment type="function">
    <text evidence="32">Transmembrane protein gp41: Acts as a class I viral fusion protein. Under the current model, the protein has at least 3 conformational states: pre-fusion native state, pre-hairpin intermediate state, and post-fusion hairpin state. During fusion of viral and target intracellular membranes, the coiled coil regions (heptad repeats) assume a trimer-of-hairpins structure, positioning the fusion peptide in close proximity to the C-terminal region of the ectodomain. The formation of this structure appears to drive apposition and subsequent fusion of viral and target cell membranes. Complete fusion occurs in host cell endosomes and is dynamin-dependent, however some lipid transfer might occur at the plasma membrane. The virus undergoes clathrin-dependent internalization long before endosomal fusion, thus minimizing the surface exposure of conserved viral epitopes during fusion and reducing the efficacy of inhibitors targeting these epitopes. Membranes fusion leads to delivery of the nucleocapsid into the cytoplasm.</text>
</comment>
<evidence type="ECO:0000256" key="25">
    <source>
        <dbReference type="ARBA" id="ARBA00023136"/>
    </source>
</evidence>
<dbReference type="Gene3D" id="1.10.287.210">
    <property type="match status" value="1"/>
</dbReference>
<dbReference type="GO" id="GO:0019064">
    <property type="term" value="P:fusion of virus membrane with host plasma membrane"/>
    <property type="evidence" value="ECO:0007669"/>
    <property type="project" value="UniProtKB-UniRule"/>
</dbReference>
<evidence type="ECO:0000259" key="35">
    <source>
        <dbReference type="Pfam" id="PF00517"/>
    </source>
</evidence>
<evidence type="ECO:0000256" key="24">
    <source>
        <dbReference type="ARBA" id="ARBA00023054"/>
    </source>
</evidence>
<evidence type="ECO:0000256" key="33">
    <source>
        <dbReference type="RuleBase" id="RU363095"/>
    </source>
</evidence>
<evidence type="ECO:0000256" key="18">
    <source>
        <dbReference type="ARBA" id="ARBA00022844"/>
    </source>
</evidence>
<reference evidence="36" key="1">
    <citation type="journal article" date="2018" name="Cell Rep.">
        <title>Completeness of HIV-1 Envelope Glycan Shield at Transmission Determines Neutralization Breadth.</title>
        <authorList>
            <person name="Wagh K."/>
            <person name="Kreider E.F."/>
            <person name="Li Y."/>
            <person name="Barbian H.J."/>
            <person name="Learn G.H."/>
            <person name="Giorgi E."/>
            <person name="Hraber P.T."/>
            <person name="Decker T.G."/>
            <person name="Smith A.G."/>
            <person name="Gondim M.V."/>
            <person name="Gillis L."/>
            <person name="Wandzilak J."/>
            <person name="Chuang G.Y."/>
            <person name="Rawi R."/>
            <person name="Cai F."/>
            <person name="Pellegrino P."/>
            <person name="Williams I."/>
            <person name="Overbaugh J."/>
            <person name="Gao F."/>
            <person name="Kwong P.D."/>
            <person name="Haynes B.F."/>
            <person name="Shaw G.M."/>
            <person name="Borrow P."/>
            <person name="Seaman M.S."/>
            <person name="Hahn B.H."/>
            <person name="Korber B."/>
        </authorList>
    </citation>
    <scope>NUCLEOTIDE SEQUENCE</scope>
    <source>
        <strain evidence="36">CH0752_3_d1523_ipe023_3_14</strain>
        <strain evidence="37">CH0752_3_d1523_ipe023_3_71</strain>
    </source>
</reference>
<comment type="PTM">
    <text evidence="32">Highly glycosylated by host. The high number of glycan on the protein is reffered to as 'glycan shield' because it contributes to hide protein sequence from adaptive immune system.</text>
</comment>
<evidence type="ECO:0000256" key="26">
    <source>
        <dbReference type="ARBA" id="ARBA00023139"/>
    </source>
</evidence>
<feature type="disulfide bond" evidence="32">
    <location>
        <begin position="590"/>
        <end position="596"/>
    </location>
</feature>
<comment type="function">
    <text evidence="32">Surface protein gp120: Attaches the virus to the host lymphoid cell by binding to the primary receptor CD4. This interaction induces a structural rearrangement creating a high affinity binding site for a chemokine coreceptor like CXCR4 and/or CCR5. Acts as a ligand for CD209/DC-SIGN and CLEC4M/DC-SIGNR, which are respectively found on dendritic cells (DCs), and on endothelial cells of liver sinusoids and lymph node sinuses. These interactions allow capture of viral particles at mucosal surfaces by these cells and subsequent transmission to permissive cells. HIV subverts the migration properties of dendritic cells to gain access to CD4+ T-cells in lymph nodes. Virus transmission to permissive T-cells occurs either in trans (without DCs infection, through viral capture and transmission), or in cis (following DCs productive infection, through the usual CD4-gp120 interaction), thereby inducing a robust infection. In trans infection, bound virions remain infectious over days and it is proposed that they are not degraded, but protected in non-lysosomal acidic organelles within the DCs close to the cell membrane thus contributing to the viral infectious potential during DCs' migration from the periphery to the lymphoid tissues. On arrival at lymphoid tissues, intact virions recycle back to DCs' cell surface allowing virus transmission to CD4+ T-cells.</text>
</comment>
<keyword evidence="27 32" id="KW-1015">Disulfide bond</keyword>
<dbReference type="GO" id="GO:1903908">
    <property type="term" value="P:positive regulation of plasma membrane raft polarization"/>
    <property type="evidence" value="ECO:0007669"/>
    <property type="project" value="UniProtKB-UniRule"/>
</dbReference>
<keyword evidence="22 32" id="KW-1133">Transmembrane helix</keyword>
<keyword evidence="23 32" id="KW-1039">Host endosome</keyword>
<comment type="miscellaneous">
    <text evidence="32">HIV-1 lineages are divided in three main groups, M (for Major), O (for Outlier), and N (for New, or Non-M, Non-O). The vast majority of strains found worldwide belong to the group M. Group O seems to be endemic to and largely confined to Cameroon and neighboring countries in West Central Africa, where these viruses represent a small minority of HIV-1 strains. The group N is represented by a limited number of isolates from Cameroonian persons. The group M is further subdivided in 9 clades or subtypes (A to D, F to H, J and K).</text>
</comment>
<dbReference type="GO" id="GO:0039654">
    <property type="term" value="P:fusion of virus membrane with host endosome membrane"/>
    <property type="evidence" value="ECO:0007669"/>
    <property type="project" value="UniProtKB-UniRule"/>
</dbReference>
<comment type="subcellular location">
    <molecule>Transmembrane protein gp41</molecule>
    <subcellularLocation>
        <location evidence="32">Virion membrane</location>
        <topology evidence="32">Single-pass type I membrane protein</topology>
    </subcellularLocation>
    <subcellularLocation>
        <location evidence="32">Host cell membrane</location>
        <topology evidence="32">Single-pass type I membrane protein</topology>
    </subcellularLocation>
    <subcellularLocation>
        <location evidence="32">Host endosome membrane</location>
        <topology evidence="32">Single-pass type I membrane protein</topology>
    </subcellularLocation>
    <text evidence="32">It is probably concentrated at the site of budding and incorporated into the virions possibly by contacts between the cytoplasmic tail of Env and the N-terminus of Gag.</text>
</comment>
<comment type="PTM">
    <text evidence="32">Palmitoylation of the transmembrane protein and of Env polyprotein (prior to its proteolytic cleavage) is essential for their association with host cell membrane lipid rafts. Palmitoylation is therefore required for envelope trafficking to classical lipid rafts, but not for viral replication.</text>
</comment>
<feature type="site" description="Cleavage; by host furin" evidence="32">
    <location>
        <begin position="502"/>
        <end position="503"/>
    </location>
</feature>
<organism evidence="36">
    <name type="scientific">Human immunodeficiency virus type 1</name>
    <name type="common">HIV-1</name>
    <dbReference type="NCBI Taxonomy" id="11676"/>
    <lineage>
        <taxon>Viruses</taxon>
        <taxon>Riboviria</taxon>
        <taxon>Pararnavirae</taxon>
        <taxon>Artverviricota</taxon>
        <taxon>Revtraviricetes</taxon>
        <taxon>Ortervirales</taxon>
        <taxon>Retroviridae</taxon>
        <taxon>Orthoretrovirinae</taxon>
        <taxon>Lentivirus</taxon>
        <taxon>Lentivirus humimdef1</taxon>
    </lineage>
</organism>
<dbReference type="InterPro" id="IPR000777">
    <property type="entry name" value="HIV1_Gp120"/>
</dbReference>
<evidence type="ECO:0000256" key="32">
    <source>
        <dbReference type="HAMAP-Rule" id="MF_04083"/>
    </source>
</evidence>
<evidence type="ECO:0000256" key="14">
    <source>
        <dbReference type="ARBA" id="ARBA00022692"/>
    </source>
</evidence>
<dbReference type="FunFam" id="2.170.40.20:FF:000004">
    <property type="entry name" value="Envelope glycoprotein gp160"/>
    <property type="match status" value="1"/>
</dbReference>
<keyword evidence="14 32" id="KW-0812">Transmembrane</keyword>
<evidence type="ECO:0000256" key="22">
    <source>
        <dbReference type="ARBA" id="ARBA00022989"/>
    </source>
</evidence>
<feature type="transmembrane region" description="Helical" evidence="33">
    <location>
        <begin position="12"/>
        <end position="29"/>
    </location>
</feature>
<feature type="coiled-coil region" evidence="32">
    <location>
        <begin position="625"/>
        <end position="659"/>
    </location>
</feature>
<evidence type="ECO:0000256" key="19">
    <source>
        <dbReference type="ARBA" id="ARBA00022870"/>
    </source>
</evidence>
<comment type="function">
    <text evidence="32">Envelope glycoprotein gp160: Oligomerizes in the host endoplasmic reticulum into predominantly trimers. In a second time, gp160 transits in the host Golgi, where glycosylation is completed. The precursor is then proteolytically cleaved in the trans-Golgi and thereby activated by cellular furin or furin-like proteases to produce gp120 and gp41.</text>
</comment>
<keyword evidence="29 32" id="KW-0899">Viral immunoevasion</keyword>
<keyword evidence="15 32" id="KW-0053">Apoptosis</keyword>
<dbReference type="InterPro" id="IPR037527">
    <property type="entry name" value="Gp160"/>
</dbReference>
<dbReference type="EMBL" id="MG902030">
    <property type="protein sequence ID" value="AYX67515.1"/>
    <property type="molecule type" value="Genomic_RNA"/>
</dbReference>
<gene>
    <name evidence="32 36" type="primary">env</name>
</gene>
<keyword evidence="30 32" id="KW-0449">Lipoprotein</keyword>
<comment type="domain">
    <text evidence="32">The membrane proximal external region (MPER) present in gp41 is a tryptophan-rich region recognized by the antibodies 2F5, Z13, and 4E10. MPER seems to play a role in fusion.</text>
</comment>
<keyword evidence="13 32" id="KW-0165">Cleavage on pair of basic residues</keyword>
<keyword evidence="12 32" id="KW-1162">Viral penetration into host cytoplasm</keyword>
<dbReference type="Pfam" id="PF00516">
    <property type="entry name" value="GP120"/>
    <property type="match status" value="1"/>
</dbReference>
<evidence type="ECO:0000256" key="29">
    <source>
        <dbReference type="ARBA" id="ARBA00023280"/>
    </source>
</evidence>
<comment type="similarity">
    <text evidence="32">Belongs to the HIV-1 env protein family.</text>
</comment>
<comment type="miscellaneous">
    <text evidence="32">Inhibitors targeting HIV-1 viral envelope proteins are used as antiretroviral drugs. Attachment of virions to the cell surface via non-specific interactions and CD4 binding can be blocked by inhibitors that include cyanovirin-N, cyclotriazadisulfonamide analogs, PRO 2000, TNX 355 and PRO 542. In addition, BMS 806 can block CD4-induced conformational changes. Env interactions with the coreceptor molecules can be targeted by CCR5 antagonists including SCH-D, maraviroc (UK 427857) and aplaviroc (GW 873140), and the CXCR4 antagonist AMD 070. Fusion of viral and cellular membranes can be inhibited by peptides such as enfuvirtide and tifuvirtide (T 1249). Resistance to inhibitors associated with mutations in Env are observed. Most of the time, single mutations confer only a modest reduction in drug susceptibility. Combination of several mutations is usually required to develop a high-level drug resistance.</text>
</comment>
<dbReference type="SUPFAM" id="SSF56502">
    <property type="entry name" value="gp120 core"/>
    <property type="match status" value="2"/>
</dbReference>
<evidence type="ECO:0000256" key="8">
    <source>
        <dbReference type="ARBA" id="ARBA00022510"/>
    </source>
</evidence>
<dbReference type="EMBL" id="MG902009">
    <property type="protein sequence ID" value="AYX67349.1"/>
    <property type="molecule type" value="Genomic_RNA"/>
</dbReference>
<keyword evidence="20 32" id="KW-0261">Viral envelope protein</keyword>
<evidence type="ECO:0000256" key="16">
    <source>
        <dbReference type="ARBA" id="ARBA00022729"/>
    </source>
</evidence>
<evidence type="ECO:0000256" key="5">
    <source>
        <dbReference type="ARBA" id="ARBA00004578"/>
    </source>
</evidence>
<evidence type="ECO:0000256" key="13">
    <source>
        <dbReference type="ARBA" id="ARBA00022685"/>
    </source>
</evidence>
<keyword evidence="9 32" id="KW-1032">Host cell membrane</keyword>
<dbReference type="GO" id="GO:0020002">
    <property type="term" value="C:host cell plasma membrane"/>
    <property type="evidence" value="ECO:0007669"/>
    <property type="project" value="UniProtKB-SubCell"/>
</dbReference>
<evidence type="ECO:0000256" key="9">
    <source>
        <dbReference type="ARBA" id="ARBA00022511"/>
    </source>
</evidence>
<keyword evidence="24 32" id="KW-0175">Coiled coil</keyword>
<dbReference type="SUPFAM" id="SSF58069">
    <property type="entry name" value="Virus ectodomain"/>
    <property type="match status" value="1"/>
</dbReference>
<keyword evidence="21 32" id="KW-1164">Virus endocytosis by host</keyword>
<feature type="disulfide bond" evidence="32">
    <location>
        <begin position="214"/>
        <end position="243"/>
    </location>
</feature>
<dbReference type="GO" id="GO:0052031">
    <property type="term" value="P:symbiont-mediated perturbation of host defense response"/>
    <property type="evidence" value="ECO:0007669"/>
    <property type="project" value="UniProtKB-UniRule"/>
</dbReference>
<evidence type="ECO:0000256" key="3">
    <source>
        <dbReference type="ARBA" id="ARBA00004505"/>
    </source>
</evidence>
<evidence type="ECO:0000256" key="7">
    <source>
        <dbReference type="ARBA" id="ARBA00022506"/>
    </source>
</evidence>
<comment type="subcellular location">
    <subcellularLocation>
        <location evidence="3">Host cell membrane</location>
        <topology evidence="3">Peripheral membrane protein</topology>
    </subcellularLocation>
    <subcellularLocation>
        <location evidence="1">Host cell membrane</location>
        <topology evidence="1">Single-pass type I membrane protein</topology>
    </subcellularLocation>
    <subcellularLocation>
        <location evidence="2">Host endosome membrane</location>
        <topology evidence="2">Peripheral membrane protein</topology>
    </subcellularLocation>
    <subcellularLocation>
        <location evidence="5">Host endosome membrane</location>
        <topology evidence="5">Single-pass type I membrane protein</topology>
    </subcellularLocation>
    <subcellularLocation>
        <location evidence="6">Virion membrane</location>
        <topology evidence="6">Peripheral membrane protein</topology>
    </subcellularLocation>
    <subcellularLocation>
        <location evidence="4">Virion membrane</location>
        <topology evidence="4">Single-pass type I membrane protein</topology>
    </subcellularLocation>
</comment>
<dbReference type="FunFam" id="1.20.5.490:FF:000001">
    <property type="entry name" value="Envelope glycoprotein gp160"/>
    <property type="match status" value="1"/>
</dbReference>
<keyword evidence="18 32" id="KW-0946">Virion</keyword>
<comment type="domain">
    <text evidence="32">Some of the most genetically diverse regions of the viral genome are present in Env. They are called variable regions 1 through 5 (V1 through V5). Coreceptor usage of gp120 is determined mainly by the primary structure of the third variable region (V3) in the outer domain of gp120. The sequence of V3 determines which coreceptor, CCR5 and/or CXCR4 (corresponding to R5/macrophage, X4/T cell and R5X4/T cell and macrophage tropism), is used to trigger the fusion potential of the Env complex, and hence which cells the virus can infect. Binding to CCR5 involves a region adjacent in addition to V3.</text>
</comment>
<proteinExistence type="inferred from homology"/>
<comment type="domain">
    <text evidence="32">The CD4-binding region is targeted by the antibody b12.</text>
</comment>
<evidence type="ECO:0000313" key="37">
    <source>
        <dbReference type="EMBL" id="AYX67515.1"/>
    </source>
</evidence>
<evidence type="ECO:0000259" key="34">
    <source>
        <dbReference type="Pfam" id="PF00516"/>
    </source>
</evidence>
<feature type="region of interest" description="Immunosuppression" evidence="32">
    <location>
        <begin position="566"/>
        <end position="584"/>
    </location>
</feature>
<keyword evidence="28 32" id="KW-0325">Glycoprotein</keyword>
<feature type="disulfide bond" evidence="32">
    <location>
        <begin position="224"/>
        <end position="235"/>
    </location>
</feature>
<keyword evidence="31 32" id="KW-1160">Virus entry into host cell</keyword>
<keyword evidence="8 32" id="KW-1170">Fusion of virus membrane with host endosomal membrane</keyword>
<feature type="transmembrane region" description="Helical" evidence="33">
    <location>
        <begin position="670"/>
        <end position="697"/>
    </location>
</feature>
<organismHost>
    <name type="scientific">Homo sapiens</name>
    <name type="common">Human</name>
    <dbReference type="NCBI Taxonomy" id="9606"/>
</organismHost>
<dbReference type="GO" id="GO:0055036">
    <property type="term" value="C:virion membrane"/>
    <property type="evidence" value="ECO:0007669"/>
    <property type="project" value="UniProtKB-SubCell"/>
</dbReference>
<dbReference type="GO" id="GO:1903911">
    <property type="term" value="P:positive regulation of receptor clustering"/>
    <property type="evidence" value="ECO:0007669"/>
    <property type="project" value="UniProtKB-UniRule"/>
</dbReference>
<feature type="short sequence motif" description="YXXL motif; contains endocytosis signal" evidence="32">
    <location>
        <begin position="704"/>
        <end position="707"/>
    </location>
</feature>
<comment type="subunit">
    <text evidence="32">The mature envelope protein (Env) consists of a homotrimer of non-covalently associated gp120-gp41 heterodimers. The resulting complex protrudes from the virus surface as a spike. There seems to be as few as 10 spikes on the average virion. Surface protein gp120 interacts with host CD4, CCR5 and CXCR4. Gp120 also interacts with the C-type lectins CD209/DC-SIGN and CLEC4M/DC-SIGNR (collectively referred to as DC-SIGN(R)). Gp120 and gp41 interact with GalCer. Gp120 interacts with host ITGA4/ITGB7 complex; on CD4+ T-cells, this interaction results in rapid activation of integrin ITGAL/LFA-1, which facilitates efficient cell-to-cell spreading of HIV-1. Gp120 interacts with cell-associated heparan sulfate; this interaction increases virus infectivity on permissive cells and may be involved in infection of CD4- cells.</text>
</comment>
<dbReference type="FunFam" id="1.10.287.210:FF:000001">
    <property type="entry name" value="Envelope glycoprotein gp160"/>
    <property type="match status" value="1"/>
</dbReference>
<keyword evidence="19 32" id="KW-1043">Host membrane</keyword>
<keyword evidence="10 32" id="KW-1165">Clathrin-mediated endocytosis of virus by host</keyword>
<feature type="domain" description="Human immunodeficiency virus 1 envelope glycoprotein Gp120" evidence="34">
    <location>
        <begin position="140"/>
        <end position="502"/>
    </location>
</feature>
<keyword evidence="16 32" id="KW-0732">Signal</keyword>
<evidence type="ECO:0000256" key="11">
    <source>
        <dbReference type="ARBA" id="ARBA00022581"/>
    </source>
</evidence>
<evidence type="ECO:0000256" key="27">
    <source>
        <dbReference type="ARBA" id="ARBA00023157"/>
    </source>
</evidence>
<evidence type="ECO:0000256" key="6">
    <source>
        <dbReference type="ARBA" id="ARBA00004650"/>
    </source>
</evidence>
<comment type="domain">
    <text evidence="32">The YXXL motif is involved in determining the exact site of viral release at the surface of infected mononuclear cells and promotes endocytosis. YXXL and di-leucine endocytosis motifs interact directly or indirectly with the clathrin adapter complexes, opperate independently, and their activities are not additive.</text>
</comment>